<keyword evidence="1" id="KW-0812">Transmembrane</keyword>
<feature type="non-terminal residue" evidence="2">
    <location>
        <position position="42"/>
    </location>
</feature>
<keyword evidence="1" id="KW-0472">Membrane</keyword>
<accession>X1UGD0</accession>
<evidence type="ECO:0000256" key="1">
    <source>
        <dbReference type="SAM" id="Phobius"/>
    </source>
</evidence>
<name>X1UGD0_9ZZZZ</name>
<proteinExistence type="predicted"/>
<gene>
    <name evidence="2" type="ORF">S12H4_31560</name>
</gene>
<organism evidence="2">
    <name type="scientific">marine sediment metagenome</name>
    <dbReference type="NCBI Taxonomy" id="412755"/>
    <lineage>
        <taxon>unclassified sequences</taxon>
        <taxon>metagenomes</taxon>
        <taxon>ecological metagenomes</taxon>
    </lineage>
</organism>
<feature type="transmembrane region" description="Helical" evidence="1">
    <location>
        <begin position="7"/>
        <end position="30"/>
    </location>
</feature>
<reference evidence="2" key="1">
    <citation type="journal article" date="2014" name="Front. Microbiol.">
        <title>High frequency of phylogenetically diverse reductive dehalogenase-homologous genes in deep subseafloor sedimentary metagenomes.</title>
        <authorList>
            <person name="Kawai M."/>
            <person name="Futagami T."/>
            <person name="Toyoda A."/>
            <person name="Takaki Y."/>
            <person name="Nishi S."/>
            <person name="Hori S."/>
            <person name="Arai W."/>
            <person name="Tsubouchi T."/>
            <person name="Morono Y."/>
            <person name="Uchiyama I."/>
            <person name="Ito T."/>
            <person name="Fujiyama A."/>
            <person name="Inagaki F."/>
            <person name="Takami H."/>
        </authorList>
    </citation>
    <scope>NUCLEOTIDE SEQUENCE</scope>
    <source>
        <strain evidence="2">Expedition CK06-06</strain>
    </source>
</reference>
<dbReference type="AlphaFoldDB" id="X1UGD0"/>
<protein>
    <submittedName>
        <fullName evidence="2">Uncharacterized protein</fullName>
    </submittedName>
</protein>
<sequence>MIRHRSYIFINVVGLAIGLACSILIGLFVLDELSYDKFNEKK</sequence>
<dbReference type="PROSITE" id="PS51257">
    <property type="entry name" value="PROKAR_LIPOPROTEIN"/>
    <property type="match status" value="1"/>
</dbReference>
<dbReference type="EMBL" id="BARW01018436">
    <property type="protein sequence ID" value="GAI98935.1"/>
    <property type="molecule type" value="Genomic_DNA"/>
</dbReference>
<evidence type="ECO:0000313" key="2">
    <source>
        <dbReference type="EMBL" id="GAI98935.1"/>
    </source>
</evidence>
<keyword evidence="1" id="KW-1133">Transmembrane helix</keyword>
<comment type="caution">
    <text evidence="2">The sequence shown here is derived from an EMBL/GenBank/DDBJ whole genome shotgun (WGS) entry which is preliminary data.</text>
</comment>